<keyword evidence="2" id="KW-0677">Repeat</keyword>
<proteinExistence type="predicted"/>
<dbReference type="eggNOG" id="COG3210">
    <property type="taxonomic scope" value="Bacteria"/>
</dbReference>
<keyword evidence="11" id="KW-1185">Reference proteome</keyword>
<dbReference type="STRING" id="498761.HM1_0137"/>
<accession>B0TD58</accession>
<feature type="domain" description="SLH" evidence="9">
    <location>
        <begin position="2758"/>
        <end position="2821"/>
    </location>
</feature>
<evidence type="ECO:0000256" key="2">
    <source>
        <dbReference type="ARBA" id="ARBA00022737"/>
    </source>
</evidence>
<dbReference type="InterPro" id="IPR036116">
    <property type="entry name" value="FN3_sf"/>
</dbReference>
<dbReference type="PROSITE" id="PS51450">
    <property type="entry name" value="LRR"/>
    <property type="match status" value="1"/>
</dbReference>
<dbReference type="InterPro" id="IPR036179">
    <property type="entry name" value="Ig-like_dom_sf"/>
</dbReference>
<dbReference type="EMBL" id="CP000930">
    <property type="protein sequence ID" value="ABZ82756.1"/>
    <property type="molecule type" value="Genomic_DNA"/>
</dbReference>
<dbReference type="SMART" id="SM00089">
    <property type="entry name" value="PKD"/>
    <property type="match status" value="5"/>
</dbReference>
<dbReference type="SUPFAM" id="SSF49313">
    <property type="entry name" value="Cadherin-like"/>
    <property type="match status" value="1"/>
</dbReference>
<dbReference type="PROSITE" id="PS51272">
    <property type="entry name" value="SLH"/>
    <property type="match status" value="3"/>
</dbReference>
<dbReference type="SUPFAM" id="SSF49265">
    <property type="entry name" value="Fibronectin type III"/>
    <property type="match status" value="1"/>
</dbReference>
<dbReference type="SMART" id="SM00409">
    <property type="entry name" value="IG"/>
    <property type="match status" value="5"/>
</dbReference>
<dbReference type="PROSITE" id="PS50835">
    <property type="entry name" value="IG_LIKE"/>
    <property type="match status" value="4"/>
</dbReference>
<dbReference type="SUPFAM" id="SSF52058">
    <property type="entry name" value="L domain-like"/>
    <property type="match status" value="1"/>
</dbReference>
<dbReference type="eggNOG" id="COG4886">
    <property type="taxonomic scope" value="Bacteria"/>
</dbReference>
<reference evidence="10 11" key="1">
    <citation type="journal article" date="2008" name="J. Bacteriol.">
        <title>The genome of Heliobacterium modesticaldum, a phototrophic representative of the Firmicutes containing the simplest photosynthetic apparatus.</title>
        <authorList>
            <person name="Sattley W.M."/>
            <person name="Madigan M.T."/>
            <person name="Swingley W.D."/>
            <person name="Cheung P.C."/>
            <person name="Clocksin K.M."/>
            <person name="Conrad A.L."/>
            <person name="Dejesa L.C."/>
            <person name="Honchak B.M."/>
            <person name="Jung D.O."/>
            <person name="Karbach L.E."/>
            <person name="Kurdoglu A."/>
            <person name="Lahiri S."/>
            <person name="Mastrian S.D."/>
            <person name="Page L.E."/>
            <person name="Taylor H.L."/>
            <person name="Wang Z.T."/>
            <person name="Raymond J."/>
            <person name="Chen M."/>
            <person name="Blankenship R.E."/>
            <person name="Touchman J.W."/>
        </authorList>
    </citation>
    <scope>NUCLEOTIDE SEQUENCE [LARGE SCALE GENOMIC DNA]</scope>
    <source>
        <strain evidence="11">ATCC 51547 / Ice1</strain>
    </source>
</reference>
<organism evidence="10 11">
    <name type="scientific">Heliobacterium modesticaldum (strain ATCC 51547 / Ice1)</name>
    <dbReference type="NCBI Taxonomy" id="498761"/>
    <lineage>
        <taxon>Bacteria</taxon>
        <taxon>Bacillati</taxon>
        <taxon>Bacillota</taxon>
        <taxon>Clostridia</taxon>
        <taxon>Eubacteriales</taxon>
        <taxon>Heliobacteriaceae</taxon>
        <taxon>Heliomicrobium</taxon>
    </lineage>
</organism>
<dbReference type="eggNOG" id="COG1470">
    <property type="taxonomic scope" value="Bacteria"/>
</dbReference>
<dbReference type="SMART" id="SM00408">
    <property type="entry name" value="IGc2"/>
    <property type="match status" value="4"/>
</dbReference>
<evidence type="ECO:0000259" key="9">
    <source>
        <dbReference type="PROSITE" id="PS51272"/>
    </source>
</evidence>
<dbReference type="InterPro" id="IPR003961">
    <property type="entry name" value="FN3_dom"/>
</dbReference>
<feature type="domain" description="Ig-like" evidence="7">
    <location>
        <begin position="1585"/>
        <end position="1672"/>
    </location>
</feature>
<keyword evidence="4" id="KW-0393">Immunoglobulin domain</keyword>
<dbReference type="Gene3D" id="2.160.20.20">
    <property type="match status" value="1"/>
</dbReference>
<name>B0TD58_HELMI</name>
<evidence type="ECO:0000256" key="5">
    <source>
        <dbReference type="SAM" id="MobiDB-lite"/>
    </source>
</evidence>
<dbReference type="PANTHER" id="PTHR10075">
    <property type="entry name" value="BASIGIN RELATED"/>
    <property type="match status" value="1"/>
</dbReference>
<dbReference type="RefSeq" id="WP_012281305.1">
    <property type="nucleotide sequence ID" value="NC_010337.2"/>
</dbReference>
<evidence type="ECO:0000313" key="11">
    <source>
        <dbReference type="Proteomes" id="UP000008550"/>
    </source>
</evidence>
<dbReference type="InterPro" id="IPR011493">
    <property type="entry name" value="GLUG"/>
</dbReference>
<dbReference type="HOGENOM" id="CLU_226327_0_0_9"/>
<feature type="compositionally biased region" description="Low complexity" evidence="5">
    <location>
        <begin position="2314"/>
        <end position="2326"/>
    </location>
</feature>
<dbReference type="InterPro" id="IPR003343">
    <property type="entry name" value="Big_2"/>
</dbReference>
<dbReference type="OrthoDB" id="1916908at2"/>
<dbReference type="SMART" id="SM00635">
    <property type="entry name" value="BID_2"/>
    <property type="match status" value="4"/>
</dbReference>
<evidence type="ECO:0000256" key="4">
    <source>
        <dbReference type="ARBA" id="ARBA00023319"/>
    </source>
</evidence>
<feature type="region of interest" description="Disordered" evidence="5">
    <location>
        <begin position="2531"/>
        <end position="2550"/>
    </location>
</feature>
<feature type="compositionally biased region" description="Gly residues" evidence="5">
    <location>
        <begin position="2531"/>
        <end position="2541"/>
    </location>
</feature>
<evidence type="ECO:0000256" key="3">
    <source>
        <dbReference type="ARBA" id="ARBA00023157"/>
    </source>
</evidence>
<dbReference type="eggNOG" id="COG4733">
    <property type="taxonomic scope" value="Bacteria"/>
</dbReference>
<dbReference type="Gene3D" id="2.160.20.110">
    <property type="match status" value="1"/>
</dbReference>
<feature type="domain" description="Ig-like" evidence="7">
    <location>
        <begin position="1864"/>
        <end position="1950"/>
    </location>
</feature>
<feature type="domain" description="Fibronectin type-III" evidence="8">
    <location>
        <begin position="2329"/>
        <end position="2432"/>
    </location>
</feature>
<dbReference type="SUPFAM" id="SSF48726">
    <property type="entry name" value="Immunoglobulin"/>
    <property type="match status" value="4"/>
</dbReference>
<dbReference type="Gene3D" id="2.60.40.2700">
    <property type="match status" value="1"/>
</dbReference>
<feature type="chain" id="PRO_5002756180" evidence="6">
    <location>
        <begin position="27"/>
        <end position="2940"/>
    </location>
</feature>
<dbReference type="Pfam" id="PF00395">
    <property type="entry name" value="SLH"/>
    <property type="match status" value="3"/>
</dbReference>
<dbReference type="InterPro" id="IPR012332">
    <property type="entry name" value="Autotransporter_pectin_lyase_C"/>
</dbReference>
<dbReference type="InterPro" id="IPR008964">
    <property type="entry name" value="Invasin/intimin_cell_adhesion"/>
</dbReference>
<dbReference type="CDD" id="cd00063">
    <property type="entry name" value="FN3"/>
    <property type="match status" value="1"/>
</dbReference>
<dbReference type="GO" id="GO:0016020">
    <property type="term" value="C:membrane"/>
    <property type="evidence" value="ECO:0007669"/>
    <property type="project" value="InterPro"/>
</dbReference>
<dbReference type="Gene3D" id="2.60.40.1080">
    <property type="match status" value="2"/>
</dbReference>
<dbReference type="eggNOG" id="COG5492">
    <property type="taxonomic scope" value="Bacteria"/>
</dbReference>
<evidence type="ECO:0000259" key="7">
    <source>
        <dbReference type="PROSITE" id="PS50835"/>
    </source>
</evidence>
<dbReference type="InterPro" id="IPR003599">
    <property type="entry name" value="Ig_sub"/>
</dbReference>
<dbReference type="InterPro" id="IPR001119">
    <property type="entry name" value="SLH_dom"/>
</dbReference>
<dbReference type="InterPro" id="IPR032675">
    <property type="entry name" value="LRR_dom_sf"/>
</dbReference>
<evidence type="ECO:0000259" key="8">
    <source>
        <dbReference type="PROSITE" id="PS50853"/>
    </source>
</evidence>
<feature type="region of interest" description="Disordered" evidence="5">
    <location>
        <begin position="2302"/>
        <end position="2326"/>
    </location>
</feature>
<dbReference type="SUPFAM" id="SSF51126">
    <property type="entry name" value="Pectin lyase-like"/>
    <property type="match status" value="1"/>
</dbReference>
<dbReference type="SMART" id="SM00710">
    <property type="entry name" value="PbH1"/>
    <property type="match status" value="9"/>
</dbReference>
<protein>
    <submittedName>
        <fullName evidence="10">Multidomain protein with s-layer homology region, glug motif, ig motif, i-set domain, pkd domain</fullName>
    </submittedName>
</protein>
<dbReference type="InterPro" id="IPR003598">
    <property type="entry name" value="Ig_sub2"/>
</dbReference>
<dbReference type="InterPro" id="IPR011050">
    <property type="entry name" value="Pectin_lyase_fold/virulence"/>
</dbReference>
<dbReference type="Gene3D" id="3.80.10.10">
    <property type="entry name" value="Ribonuclease Inhibitor"/>
    <property type="match status" value="1"/>
</dbReference>
<keyword evidence="3" id="KW-1015">Disulfide bond</keyword>
<dbReference type="InterPro" id="IPR007110">
    <property type="entry name" value="Ig-like_dom"/>
</dbReference>
<feature type="domain" description="SLH" evidence="9">
    <location>
        <begin position="2885"/>
        <end position="2940"/>
    </location>
</feature>
<dbReference type="SMART" id="SM00060">
    <property type="entry name" value="FN3"/>
    <property type="match status" value="3"/>
</dbReference>
<evidence type="ECO:0000256" key="1">
    <source>
        <dbReference type="ARBA" id="ARBA00022729"/>
    </source>
</evidence>
<dbReference type="GO" id="GO:0005509">
    <property type="term" value="F:calcium ion binding"/>
    <property type="evidence" value="ECO:0007669"/>
    <property type="project" value="InterPro"/>
</dbReference>
<evidence type="ECO:0000313" key="10">
    <source>
        <dbReference type="EMBL" id="ABZ82756.1"/>
    </source>
</evidence>
<dbReference type="InterPro" id="IPR013098">
    <property type="entry name" value="Ig_I-set"/>
</dbReference>
<dbReference type="InterPro" id="IPR001611">
    <property type="entry name" value="Leu-rich_rpt"/>
</dbReference>
<sequence length="2940" mass="298397">MKTIVKTLLLAAVMAVFIMLPMKVQAATHDVSTLEELKTVVASVYSGDTINITGDITLDSDLTITNPNAFAITSSGSTITCGSYKIVIGAGADVTVGGDLAITGAATSTISVQSGGRFTLAGGTVSNSALYAIESSGNAVISGGTINAAGTGGVGVRALGGGVTISGGAINATGVSGIGVQAVNSASVTIGGGTVSASGTGVRVGNSASVTIDSGTVSASGAGVLLAGSTSSASATINGGTVSASGGAGTGVQVTLGTAHINGGTISGDDKGVNLASGQVNITVSGGLTVSGGVFASTGPSFLSALPSPVTVTAGQTGQVALAGVDESITFAIDPATAGELAASIASNTVTLQPAPATPAGGYDLVLTAQSGSGNLKLTVPVSVENLDISGDFTDPNFKQAVWEWLGNSGAPGSFTKQDLIARMPDQGYTLYIDSKNIASLAGLEHFQGTGIQELDCGYNQLTSLPALPDSLIGLYCYNNQLTGLPSLPGGLQTLNCNYNQLTQLPALPASLNTLRCASNRLTALPALGANVSVVECGYNQLTGLPQLPSGLTVLTCNNNQLEALPELPPNLQWLFCDENRLTSLPDLPGTLTILKCDRNFINVFSGPEKDKLDACPAGTKTVTPQFRYAYTGTGLVFTRAGETLGIQAADVKKEQSADGNTWTDTYVQTDFGLFAFASSDENVAAVDSQGVVTATGNGSCVIYARFAGIASAYTQIEVPISIMVPPSITTQPESQTVTAGQTATFTVEAAGDTPLSYQWQKDGVNLSDGGNISGAATNTLTISNAQLSDAGSYTVVVTNAAGDATSNPVTLTVNAPPFITSHPDSQIVAPGQTATFSVAATGTEPISYKWKKDGADLSDGGNISGAATDTLTISNVQLSDAGSYAVMVWNTLGDATSNEAILTVNTAPKRKSDVPATATASVTVYDAYTLDLSTIFEDADGDNLTYKVSVNGATYAAADKNYSYTPAVTGTATLIFKAYDGTEDSSDTYTVSLNVEGIPVSIQDIPGVTPPERGATPVTVITETDQYTGTVSWSPNHNPFASSTVYTATIILTPKGNYTLTGVAENYFKVAGAVSVSNEADSGVVTAEFPATAPPNSKPVAKSPAPVMGVTASGTTEFNAYDIAEDADGDPLTITAIMTFPNSNVATASLDSGTVTLAGKAAGETSFTVKVSDGEDFAYITVQISVTEFAGGDGTEANPYQIADAYQLNNVRKHLDKHFILISDIDLDVSPFNIWNGWEPIGNSSSPFCGSFNGGNHTISNLKIRQTVKSYVGLFGYIGVNANVRNVKLKLVDIVVEPPVDITVFYAGGLAGYNEGSISKCHVSGSVSGDFNVGGLVGQNDGLVSESSSTSVVSGDRYVGGLVGSCEQESNTVNCYSAGRVQGSGNVGGLVGYRSSNSTVTGSFWDTQTSCQVSSQGGTGKTTAEMKRKSTFMEANWDFDSTWNIVENSTYPYFKWQTDDFDFAPPVFAENYPQTGDVTHESAELQVQMDEAGTVYYVVLESAAGTISAAQIKEGTDSVGNALNENRKGSLEIAGGGVLAETVINGLDPETEYYVYMTAEDAAGNLQPDACISSVQVATSELTPVYITKQPLSQTVTAGQAVTFTVEAAGTEPLNYRWKKGGADLTDNGSISGAATATLTISNVQAADAGSYTCHVSNAAGSATSNAATLTVNTAPPANNPPTAKNPVPTQSVTAGGTATFTASDIAEDTDNDPLTITAIVTGPDTAKATVSLNSGTVTLTGVAAGDTSVVVTVYDGTDTVNVTVPVSVTAAPAAPAITTASLPDGTVNTAYSQALTATGDAPITWSLESGSLPTGLTLSGDGNISGTPTAAGTFNFTVKADNSAGSDTKALSITINPAPVAPAITAQPTNQTVTAGETATFTVTATGDAPLSYLWKKDGNNLSDGGNISGAATDTLTISNVQASDAGSYTVVVTNAAGSATSNAATLTVNTAPPANNPPMAKNPVPTQSVTAGGTATFTASDIAEDADSDPLTITAIVTGPDTAKATASLNSGTVTLTGVAAGDTSVVVTVYDGTDTADVTVPVSVTAAPPTLVTSITVKGAGDATTVVNGGTLQMTAEVLPSDATDKSVTWSVYSGTGTAGINASTGLLTGTGEGTVTVRATANDGSGVYGEATITVTAAPLPVMGGSVTISGSAKYGETLTADISGITYTPDTSDDVPTYQWKRGGADIPGATASAYILAQADIGQTITVTVTADGIHATSSVTSAPTAVVDKADGPAAPGAPSLASKTHNSVTLAANAAYEFRVNGGLWQDSNIFTGLSPETSYTFTARVKETATHKASSESAGLTVSTDAAPAQPDTTPPAVADGTITAGGLTHNGVTLSWSKATDDVSPQGALRYRVYYSDSDNIASVTDAVYNGTAAGDYATDIGTKEITGLNSNTTYYFNVIVMDEAGNKTAYTMTSVTTAAAPPVNTAPKRKSGVPATATAVVTVNNAYTLDLSTIFEDADGDNLTYKVSVNGAAAVAANKDYSYTPAAVGTTTLIFTANDGTVDSADTYTVTLTASSAGGGGGGGGGGGSSSSTPATPTYKAEVSGISTAETSLPVSVNTNAGNAATDLGTLAKDIFTGAGTAVLTVPSISGVNSYTVGIPAASLSGSQGEGALTFSTGAGSITIPSGMLAGIPETEGKKAGITIARGDRTSLPEDVKTAIGDRPIVQLTLTLDGKQTNWSNPDAPVTVSIPYTPTAAELANPEHIVVWYIDGSGNVVSVPNGRYDPATGTVTFTTTHFSYYAVAYVHKTFGDLGGAEWARKPVEVMASKGIISGTGKGTFSPAANITRADYLVLLIRTLGLMAEFDGNFDDVEPGAYYYEALGIAKKLGIAAGSGNNRFNPKESISRQDMMVLTARALEKFRGLKAVDANGLLDKYSDKGDIAGYAANSLATLVKEGLIKGSGDRLNPRANATRAEAAVFLYRIYNKY</sequence>
<feature type="domain" description="Ig-like" evidence="7">
    <location>
        <begin position="818"/>
        <end position="904"/>
    </location>
</feature>
<dbReference type="Pfam" id="PF02368">
    <property type="entry name" value="Big_2"/>
    <property type="match status" value="1"/>
</dbReference>
<feature type="domain" description="Ig-like" evidence="7">
    <location>
        <begin position="727"/>
        <end position="813"/>
    </location>
</feature>
<dbReference type="InterPro" id="IPR013783">
    <property type="entry name" value="Ig-like_fold"/>
</dbReference>
<dbReference type="FunFam" id="2.60.40.10:FF:000107">
    <property type="entry name" value="Myosin, light chain kinase a"/>
    <property type="match status" value="2"/>
</dbReference>
<dbReference type="InterPro" id="IPR022409">
    <property type="entry name" value="PKD/Chitinase_dom"/>
</dbReference>
<keyword evidence="1 6" id="KW-0732">Signal</keyword>
<dbReference type="InterPro" id="IPR006626">
    <property type="entry name" value="PbH1"/>
</dbReference>
<feature type="signal peptide" evidence="6">
    <location>
        <begin position="1"/>
        <end position="26"/>
    </location>
</feature>
<dbReference type="Pfam" id="PF07581">
    <property type="entry name" value="Glug"/>
    <property type="match status" value="1"/>
</dbReference>
<feature type="domain" description="SLH" evidence="9">
    <location>
        <begin position="2822"/>
        <end position="2880"/>
    </location>
</feature>
<dbReference type="PANTHER" id="PTHR10075:SF100">
    <property type="entry name" value="FASCICLIN-2"/>
    <property type="match status" value="1"/>
</dbReference>
<dbReference type="Proteomes" id="UP000008550">
    <property type="component" value="Chromosome"/>
</dbReference>
<dbReference type="SUPFAM" id="SSF49373">
    <property type="entry name" value="Invasin/intimin cell-adhesion fragments"/>
    <property type="match status" value="2"/>
</dbReference>
<dbReference type="PROSITE" id="PS50853">
    <property type="entry name" value="FN3"/>
    <property type="match status" value="1"/>
</dbReference>
<dbReference type="Pfam" id="PF05345">
    <property type="entry name" value="He_PIG"/>
    <property type="match status" value="1"/>
</dbReference>
<dbReference type="InterPro" id="IPR015919">
    <property type="entry name" value="Cadherin-like_sf"/>
</dbReference>
<dbReference type="Gene3D" id="2.60.40.10">
    <property type="entry name" value="Immunoglobulins"/>
    <property type="match status" value="6"/>
</dbReference>
<dbReference type="SMART" id="SM00364">
    <property type="entry name" value="LRR_BAC"/>
    <property type="match status" value="6"/>
</dbReference>
<dbReference type="Pfam" id="PF07679">
    <property type="entry name" value="I-set"/>
    <property type="match status" value="4"/>
</dbReference>
<dbReference type="KEGG" id="hmo:HM1_0137"/>
<dbReference type="Pfam" id="PF17963">
    <property type="entry name" value="Big_9"/>
    <property type="match status" value="1"/>
</dbReference>
<evidence type="ECO:0000256" key="6">
    <source>
        <dbReference type="SAM" id="SignalP"/>
    </source>
</evidence>
<gene>
    <name evidence="10" type="ORF">HM1_0137</name>
</gene>